<dbReference type="RefSeq" id="WP_232188414.1">
    <property type="nucleotide sequence ID" value="NZ_JAIOAP010000016.1"/>
</dbReference>
<evidence type="ECO:0000313" key="2">
    <source>
        <dbReference type="Proteomes" id="UP001493487"/>
    </source>
</evidence>
<keyword evidence="2" id="KW-1185">Reference proteome</keyword>
<reference evidence="1 2" key="1">
    <citation type="journal article" date="2023" name="Genome Announc.">
        <title>Pan-Genome Analyses of the Genus Cohnella and Proposal of the Novel Species Cohnella silvisoli sp. nov., Isolated from Forest Soil.</title>
        <authorList>
            <person name="Wang C."/>
            <person name="Mao L."/>
            <person name="Bao G."/>
            <person name="Zhu H."/>
        </authorList>
    </citation>
    <scope>NUCLEOTIDE SEQUENCE [LARGE SCALE GENOMIC DNA]</scope>
    <source>
        <strain evidence="1 2">NL03-T5-1</strain>
    </source>
</reference>
<dbReference type="Proteomes" id="UP001493487">
    <property type="component" value="Unassembled WGS sequence"/>
</dbReference>
<comment type="caution">
    <text evidence="1">The sequence shown here is derived from an EMBL/GenBank/DDBJ whole genome shotgun (WGS) entry which is preliminary data.</text>
</comment>
<proteinExistence type="predicted"/>
<organism evidence="1 2">
    <name type="scientific">Cohnella silvisoli</name>
    <dbReference type="NCBI Taxonomy" id="2873699"/>
    <lineage>
        <taxon>Bacteria</taxon>
        <taxon>Bacillati</taxon>
        <taxon>Bacillota</taxon>
        <taxon>Bacilli</taxon>
        <taxon>Bacillales</taxon>
        <taxon>Paenibacillaceae</taxon>
        <taxon>Cohnella</taxon>
    </lineage>
</organism>
<accession>A0ABV1L0P9</accession>
<evidence type="ECO:0000313" key="1">
    <source>
        <dbReference type="EMBL" id="MEQ4485874.1"/>
    </source>
</evidence>
<evidence type="ECO:0008006" key="3">
    <source>
        <dbReference type="Google" id="ProtNLM"/>
    </source>
</evidence>
<dbReference type="EMBL" id="JASKHM010000017">
    <property type="protein sequence ID" value="MEQ4485874.1"/>
    <property type="molecule type" value="Genomic_DNA"/>
</dbReference>
<dbReference type="PROSITE" id="PS51257">
    <property type="entry name" value="PROKAR_LIPOPROTEIN"/>
    <property type="match status" value="1"/>
</dbReference>
<sequence length="175" mass="20421">MRNQKLLILALVIILIGCEHFSMNLEESISNVWTQKIKILFSDSGDKFVIFTDNKRNLVGNTYQTNENNQYKYSSDKEVAFQYNNNNIQELGFVWSDYKLNEQQNSIWGVVFKPANVSKIVFEYLLEENGVKQTFEVIVKNNTFYKRINDDIGNAKSLNIMMYSSNNNLIQIISY</sequence>
<name>A0ABV1L0P9_9BACL</name>
<protein>
    <recommendedName>
        <fullName evidence="3">Lipoprotein</fullName>
    </recommendedName>
</protein>
<gene>
    <name evidence="1" type="ORF">QJS35_26190</name>
</gene>